<evidence type="ECO:0000256" key="2">
    <source>
        <dbReference type="ARBA" id="ARBA00022763"/>
    </source>
</evidence>
<keyword evidence="2 5" id="KW-0227">DNA damage</keyword>
<dbReference type="GO" id="GO:0016798">
    <property type="term" value="F:hydrolase activity, acting on glycosyl bonds"/>
    <property type="evidence" value="ECO:0007669"/>
    <property type="project" value="UniProtKB-KW"/>
</dbReference>
<keyword evidence="3 5" id="KW-0378">Hydrolase</keyword>
<proteinExistence type="inferred from homology"/>
<dbReference type="InterPro" id="IPR003180">
    <property type="entry name" value="MPG"/>
</dbReference>
<comment type="similarity">
    <text evidence="1 5">Belongs to the DNA glycosylase MPG family.</text>
</comment>
<dbReference type="RefSeq" id="WP_144159773.1">
    <property type="nucleotide sequence ID" value="NZ_CAUPKR010000014.1"/>
</dbReference>
<dbReference type="Proteomes" id="UP000812672">
    <property type="component" value="Unassembled WGS sequence"/>
</dbReference>
<dbReference type="EC" id="3.2.2.-" evidence="5"/>
<reference evidence="6 7" key="1">
    <citation type="journal article" date="2011" name="Int. J. Syst. Evol. Microbiol.">
        <title>Allobacillus halotolerans gen. nov., sp. nov. isolated from shrimp paste.</title>
        <authorList>
            <person name="Sheu S.Y."/>
            <person name="Arun A.B."/>
            <person name="Jiang S.R."/>
            <person name="Young C.C."/>
            <person name="Chen W.M."/>
        </authorList>
    </citation>
    <scope>NUCLEOTIDE SEQUENCE [LARGE SCALE GENOMIC DNA]</scope>
    <source>
        <strain evidence="6 7">LMG 24826</strain>
    </source>
</reference>
<dbReference type="SUPFAM" id="SSF50486">
    <property type="entry name" value="FMT C-terminal domain-like"/>
    <property type="match status" value="1"/>
</dbReference>
<evidence type="ECO:0000256" key="1">
    <source>
        <dbReference type="ARBA" id="ARBA00009232"/>
    </source>
</evidence>
<evidence type="ECO:0000256" key="3">
    <source>
        <dbReference type="ARBA" id="ARBA00022801"/>
    </source>
</evidence>
<dbReference type="PANTHER" id="PTHR10429">
    <property type="entry name" value="DNA-3-METHYLADENINE GLYCOSYLASE"/>
    <property type="match status" value="1"/>
</dbReference>
<sequence>MKHKQLKPVHKSFFEKPTLQLAEKLLGSFLIHETPNGILAGKIVETEAYMGPEDRAAHSFNHRRTKRTEIMFHEAGLAYIYTMHTHNLMNVVTGRMNQPHAILIRGMEPIIGEEVMLDNRPVTKRTNLTSGPGKLTKAMAIDLSHYGHQLWEKPLYIADGENPKEIKAGRRIGIPNAKEAVAYPYRFWIENNPFVSR</sequence>
<accession>A0ABS6GN07</accession>
<comment type="caution">
    <text evidence="6">The sequence shown here is derived from an EMBL/GenBank/DDBJ whole genome shotgun (WGS) entry which is preliminary data.</text>
</comment>
<keyword evidence="7" id="KW-1185">Reference proteome</keyword>
<dbReference type="NCBIfam" id="TIGR00567">
    <property type="entry name" value="3mg"/>
    <property type="match status" value="1"/>
</dbReference>
<evidence type="ECO:0000256" key="5">
    <source>
        <dbReference type="HAMAP-Rule" id="MF_00527"/>
    </source>
</evidence>
<protein>
    <recommendedName>
        <fullName evidence="5">Putative 3-methyladenine DNA glycosylase</fullName>
        <ecNumber evidence="5">3.2.2.-</ecNumber>
    </recommendedName>
</protein>
<dbReference type="NCBIfam" id="NF002002">
    <property type="entry name" value="PRK00802.1-2"/>
    <property type="match status" value="1"/>
</dbReference>
<keyword evidence="6" id="KW-0326">Glycosidase</keyword>
<dbReference type="Gene3D" id="3.10.300.10">
    <property type="entry name" value="Methylpurine-DNA glycosylase (MPG)"/>
    <property type="match status" value="1"/>
</dbReference>
<dbReference type="Pfam" id="PF02245">
    <property type="entry name" value="Pur_DNA_glyco"/>
    <property type="match status" value="1"/>
</dbReference>
<evidence type="ECO:0000256" key="4">
    <source>
        <dbReference type="ARBA" id="ARBA00023204"/>
    </source>
</evidence>
<gene>
    <name evidence="6" type="ORF">KQ486_05705</name>
</gene>
<evidence type="ECO:0000313" key="6">
    <source>
        <dbReference type="EMBL" id="MBU6080506.1"/>
    </source>
</evidence>
<organism evidence="6 7">
    <name type="scientific">Allobacillus halotolerans</name>
    <dbReference type="NCBI Taxonomy" id="570278"/>
    <lineage>
        <taxon>Bacteria</taxon>
        <taxon>Bacillati</taxon>
        <taxon>Bacillota</taxon>
        <taxon>Bacilli</taxon>
        <taxon>Bacillales</taxon>
        <taxon>Bacillaceae</taxon>
        <taxon>Allobacillus</taxon>
    </lineage>
</organism>
<dbReference type="CDD" id="cd00540">
    <property type="entry name" value="AAG"/>
    <property type="match status" value="1"/>
</dbReference>
<dbReference type="InterPro" id="IPR011034">
    <property type="entry name" value="Formyl_transferase-like_C_sf"/>
</dbReference>
<keyword evidence="4 5" id="KW-0234">DNA repair</keyword>
<dbReference type="InterPro" id="IPR036995">
    <property type="entry name" value="MPG_sf"/>
</dbReference>
<dbReference type="EMBL" id="JAHLZF010000006">
    <property type="protein sequence ID" value="MBU6080506.1"/>
    <property type="molecule type" value="Genomic_DNA"/>
</dbReference>
<dbReference type="HAMAP" id="MF_00527">
    <property type="entry name" value="3MGH"/>
    <property type="match status" value="1"/>
</dbReference>
<name>A0ABS6GN07_9BACI</name>
<dbReference type="PANTHER" id="PTHR10429:SF0">
    <property type="entry name" value="DNA-3-METHYLADENINE GLYCOSYLASE"/>
    <property type="match status" value="1"/>
</dbReference>
<evidence type="ECO:0000313" key="7">
    <source>
        <dbReference type="Proteomes" id="UP000812672"/>
    </source>
</evidence>